<protein>
    <submittedName>
        <fullName evidence="2">Uncharacterized protein</fullName>
    </submittedName>
</protein>
<dbReference type="Proteomes" id="UP000215902">
    <property type="component" value="Unassembled WGS sequence"/>
</dbReference>
<comment type="caution">
    <text evidence="2">The sequence shown here is derived from an EMBL/GenBank/DDBJ whole genome shotgun (WGS) entry which is preliminary data.</text>
</comment>
<feature type="signal peptide" evidence="1">
    <location>
        <begin position="1"/>
        <end position="27"/>
    </location>
</feature>
<keyword evidence="1" id="KW-0732">Signal</keyword>
<accession>A0A267DQS0</accession>
<proteinExistence type="predicted"/>
<evidence type="ECO:0000313" key="2">
    <source>
        <dbReference type="EMBL" id="PAA51650.1"/>
    </source>
</evidence>
<evidence type="ECO:0000256" key="1">
    <source>
        <dbReference type="SAM" id="SignalP"/>
    </source>
</evidence>
<dbReference type="AlphaFoldDB" id="A0A267DQS0"/>
<organism evidence="2 4">
    <name type="scientific">Macrostomum lignano</name>
    <dbReference type="NCBI Taxonomy" id="282301"/>
    <lineage>
        <taxon>Eukaryota</taxon>
        <taxon>Metazoa</taxon>
        <taxon>Spiralia</taxon>
        <taxon>Lophotrochozoa</taxon>
        <taxon>Platyhelminthes</taxon>
        <taxon>Rhabditophora</taxon>
        <taxon>Macrostomorpha</taxon>
        <taxon>Macrostomida</taxon>
        <taxon>Macrostomidae</taxon>
        <taxon>Macrostomum</taxon>
    </lineage>
</organism>
<reference evidence="2 4" key="1">
    <citation type="submission" date="2017-06" db="EMBL/GenBank/DDBJ databases">
        <title>A platform for efficient transgenesis in Macrostomum lignano, a flatworm model organism for stem cell research.</title>
        <authorList>
            <person name="Berezikov E."/>
        </authorList>
    </citation>
    <scope>NUCLEOTIDE SEQUENCE [LARGE SCALE GENOMIC DNA]</scope>
    <source>
        <strain evidence="2">DV1</strain>
        <tissue evidence="2">Whole organism</tissue>
    </source>
</reference>
<dbReference type="PROSITE" id="PS51257">
    <property type="entry name" value="PROKAR_LIPOPROTEIN"/>
    <property type="match status" value="1"/>
</dbReference>
<name>A0A267DQS0_9PLAT</name>
<gene>
    <name evidence="3" type="ORF">BOX15_Mlig001822g1</name>
    <name evidence="2" type="ORF">BOX15_Mlig001822g3</name>
</gene>
<evidence type="ECO:0000313" key="3">
    <source>
        <dbReference type="EMBL" id="PAA62550.1"/>
    </source>
</evidence>
<dbReference type="EMBL" id="NIVC01001921">
    <property type="protein sequence ID" value="PAA62550.1"/>
    <property type="molecule type" value="Genomic_DNA"/>
</dbReference>
<sequence length="112" mass="12312">MAMRQLAFLLGAACLVFLGCTVLTAEASEISCYARYAGAAEERVTPCGDTRHGRRCFKGVLSEASAELLQEHSELPIFAGDSVQHCISVPVTREYLLRYTETVVCDYDLCNQ</sequence>
<dbReference type="EMBL" id="NIVC01003383">
    <property type="protein sequence ID" value="PAA51650.1"/>
    <property type="molecule type" value="Genomic_DNA"/>
</dbReference>
<keyword evidence="4" id="KW-1185">Reference proteome</keyword>
<evidence type="ECO:0000313" key="4">
    <source>
        <dbReference type="Proteomes" id="UP000215902"/>
    </source>
</evidence>
<feature type="chain" id="PRO_5011915956" evidence="1">
    <location>
        <begin position="28"/>
        <end position="112"/>
    </location>
</feature>